<evidence type="ECO:0000256" key="1">
    <source>
        <dbReference type="SAM" id="MobiDB-lite"/>
    </source>
</evidence>
<dbReference type="Proteomes" id="UP001175227">
    <property type="component" value="Unassembled WGS sequence"/>
</dbReference>
<proteinExistence type="predicted"/>
<evidence type="ECO:0000313" key="3">
    <source>
        <dbReference type="Proteomes" id="UP001175227"/>
    </source>
</evidence>
<organism evidence="2 3">
    <name type="scientific">Armillaria novae-zelandiae</name>
    <dbReference type="NCBI Taxonomy" id="153914"/>
    <lineage>
        <taxon>Eukaryota</taxon>
        <taxon>Fungi</taxon>
        <taxon>Dikarya</taxon>
        <taxon>Basidiomycota</taxon>
        <taxon>Agaricomycotina</taxon>
        <taxon>Agaricomycetes</taxon>
        <taxon>Agaricomycetidae</taxon>
        <taxon>Agaricales</taxon>
        <taxon>Marasmiineae</taxon>
        <taxon>Physalacriaceae</taxon>
        <taxon>Armillaria</taxon>
    </lineage>
</organism>
<name>A0AA39PI88_9AGAR</name>
<evidence type="ECO:0000313" key="2">
    <source>
        <dbReference type="EMBL" id="KAK0484554.1"/>
    </source>
</evidence>
<dbReference type="AlphaFoldDB" id="A0AA39PI88"/>
<keyword evidence="3" id="KW-1185">Reference proteome</keyword>
<protein>
    <submittedName>
        <fullName evidence="2">Uncharacterized protein</fullName>
    </submittedName>
</protein>
<comment type="caution">
    <text evidence="2">The sequence shown here is derived from an EMBL/GenBank/DDBJ whole genome shotgun (WGS) entry which is preliminary data.</text>
</comment>
<accession>A0AA39PI88</accession>
<feature type="compositionally biased region" description="Basic and acidic residues" evidence="1">
    <location>
        <begin position="101"/>
        <end position="113"/>
    </location>
</feature>
<feature type="non-terminal residue" evidence="2">
    <location>
        <position position="125"/>
    </location>
</feature>
<reference evidence="2" key="1">
    <citation type="submission" date="2023-06" db="EMBL/GenBank/DDBJ databases">
        <authorList>
            <consortium name="Lawrence Berkeley National Laboratory"/>
            <person name="Ahrendt S."/>
            <person name="Sahu N."/>
            <person name="Indic B."/>
            <person name="Wong-Bajracharya J."/>
            <person name="Merenyi Z."/>
            <person name="Ke H.-M."/>
            <person name="Monk M."/>
            <person name="Kocsube S."/>
            <person name="Drula E."/>
            <person name="Lipzen A."/>
            <person name="Balint B."/>
            <person name="Henrissat B."/>
            <person name="Andreopoulos B."/>
            <person name="Martin F.M."/>
            <person name="Harder C.B."/>
            <person name="Rigling D."/>
            <person name="Ford K.L."/>
            <person name="Foster G.D."/>
            <person name="Pangilinan J."/>
            <person name="Papanicolaou A."/>
            <person name="Barry K."/>
            <person name="LaButti K."/>
            <person name="Viragh M."/>
            <person name="Koriabine M."/>
            <person name="Yan M."/>
            <person name="Riley R."/>
            <person name="Champramary S."/>
            <person name="Plett K.L."/>
            <person name="Tsai I.J."/>
            <person name="Slot J."/>
            <person name="Sipos G."/>
            <person name="Plett J."/>
            <person name="Nagy L.G."/>
            <person name="Grigoriev I.V."/>
        </authorList>
    </citation>
    <scope>NUCLEOTIDE SEQUENCE</scope>
    <source>
        <strain evidence="2">ICMP 16352</strain>
    </source>
</reference>
<sequence>TSPPRQRRTHISSTIIKALKVWSLAAKLERNCKIEAENMTREAATMRHMDDLILYPDPGAEAASFITIEQEELQALCTPCFVDKCPELPMFVRRILPSFESKDSDTKKRDANDARLPSEAAREAK</sequence>
<dbReference type="EMBL" id="JAUEPR010000005">
    <property type="protein sequence ID" value="KAK0484554.1"/>
    <property type="molecule type" value="Genomic_DNA"/>
</dbReference>
<feature type="region of interest" description="Disordered" evidence="1">
    <location>
        <begin position="101"/>
        <end position="125"/>
    </location>
</feature>
<gene>
    <name evidence="2" type="ORF">IW261DRAFT_1301831</name>
</gene>
<feature type="non-terminal residue" evidence="2">
    <location>
        <position position="1"/>
    </location>
</feature>